<dbReference type="InterPro" id="IPR028992">
    <property type="entry name" value="Hedgehog/Intein_dom"/>
</dbReference>
<dbReference type="Pfam" id="PF13403">
    <property type="entry name" value="Hint_2"/>
    <property type="match status" value="1"/>
</dbReference>
<proteinExistence type="predicted"/>
<keyword evidence="3" id="KW-1185">Reference proteome</keyword>
<organism evidence="2 3">
    <name type="scientific">Halocynthiibacter styelae</name>
    <dbReference type="NCBI Taxonomy" id="2761955"/>
    <lineage>
        <taxon>Bacteria</taxon>
        <taxon>Pseudomonadati</taxon>
        <taxon>Pseudomonadota</taxon>
        <taxon>Alphaproteobacteria</taxon>
        <taxon>Rhodobacterales</taxon>
        <taxon>Paracoccaceae</taxon>
        <taxon>Halocynthiibacter</taxon>
    </lineage>
</organism>
<evidence type="ECO:0000313" key="3">
    <source>
        <dbReference type="Proteomes" id="UP000640583"/>
    </source>
</evidence>
<dbReference type="Proteomes" id="UP000640583">
    <property type="component" value="Unassembled WGS sequence"/>
</dbReference>
<dbReference type="AlphaFoldDB" id="A0A8J7IWH3"/>
<feature type="domain" description="Hedgehog/Intein (Hint)" evidence="1">
    <location>
        <begin position="2"/>
        <end position="27"/>
    </location>
</feature>
<evidence type="ECO:0000313" key="2">
    <source>
        <dbReference type="EMBL" id="MBI1493639.1"/>
    </source>
</evidence>
<name>A0A8J7IWH3_9RHOB</name>
<dbReference type="EMBL" id="JADCKQ010000005">
    <property type="protein sequence ID" value="MBI1493639.1"/>
    <property type="molecule type" value="Genomic_DNA"/>
</dbReference>
<protein>
    <recommendedName>
        <fullName evidence="1">Hedgehog/Intein (Hint) domain-containing protein</fullName>
    </recommendedName>
</protein>
<comment type="caution">
    <text evidence="2">The sequence shown here is derived from an EMBL/GenBank/DDBJ whole genome shotgun (WGS) entry which is preliminary data.</text>
</comment>
<sequence length="90" mass="10175">MEYFHFLCDAHEIVYAEGIPTESLYTGTEALRAVNPQAREEILQTFPELKEKDYTPVPARAILSGRMQKQLVALHKEMGAALFDIHESAP</sequence>
<reference evidence="2" key="1">
    <citation type="submission" date="2020-10" db="EMBL/GenBank/DDBJ databases">
        <title>Paenihalocynthiibacter styelae gen. nov., sp. nov., isolated from stalked sea squirt Styela clava.</title>
        <authorList>
            <person name="Kim Y.-O."/>
            <person name="Yoon J.-H."/>
        </authorList>
    </citation>
    <scope>NUCLEOTIDE SEQUENCE</scope>
    <source>
        <strain evidence="2">MYP1-1</strain>
    </source>
</reference>
<gene>
    <name evidence="2" type="ORF">H1D41_08350</name>
</gene>
<accession>A0A8J7IWH3</accession>
<evidence type="ECO:0000259" key="1">
    <source>
        <dbReference type="Pfam" id="PF13403"/>
    </source>
</evidence>